<dbReference type="PANTHER" id="PTHR47135:SF3">
    <property type="entry name" value="FIBRONECTIN TYPE-III DOMAIN-CONTAINING PROTEIN"/>
    <property type="match status" value="1"/>
</dbReference>
<sequence length="238" mass="25495">WQPSRGADSYIVQAFGVEEHETNCSTNSQSCILPDLMCGFTYNVSVIAINSVCNVSQSEVQQLQAVPCVPDLVEARVVCESGGVMVSWQQSKGALFYSTVAQGSGGYASVCNSTTTTCLLDNVLCGLNYSITVIASDDMCSSDESSSVEINTVPCVPQKVSAEMVCSSNIGVVSWEEDERVSSYHVQALGPDGHKTYCNSYETSCELTGMHCGQLYNLTVTAQDGRCDKSSSYLDLIS</sequence>
<dbReference type="InterPro" id="IPR036116">
    <property type="entry name" value="FN3_sf"/>
</dbReference>
<dbReference type="SUPFAM" id="SSF49265">
    <property type="entry name" value="Fibronectin type III"/>
    <property type="match status" value="2"/>
</dbReference>
<dbReference type="Gene3D" id="2.60.40.10">
    <property type="entry name" value="Immunoglobulins"/>
    <property type="match status" value="3"/>
</dbReference>
<proteinExistence type="predicted"/>
<evidence type="ECO:0000313" key="1">
    <source>
        <dbReference type="EMBL" id="MEQ2277019.1"/>
    </source>
</evidence>
<name>A0ABV0X6Q9_9TELE</name>
<feature type="non-terminal residue" evidence="1">
    <location>
        <position position="238"/>
    </location>
</feature>
<dbReference type="PANTHER" id="PTHR47135">
    <property type="entry name" value="FIBRONECTIN TYPE III DOMAIN-CONTAINING PROTEIN 7"/>
    <property type="match status" value="1"/>
</dbReference>
<dbReference type="InterPro" id="IPR013783">
    <property type="entry name" value="Ig-like_fold"/>
</dbReference>
<feature type="non-terminal residue" evidence="1">
    <location>
        <position position="1"/>
    </location>
</feature>
<gene>
    <name evidence="1" type="ORF">XENORESO_017774</name>
</gene>
<evidence type="ECO:0008006" key="3">
    <source>
        <dbReference type="Google" id="ProtNLM"/>
    </source>
</evidence>
<comment type="caution">
    <text evidence="1">The sequence shown here is derived from an EMBL/GenBank/DDBJ whole genome shotgun (WGS) entry which is preliminary data.</text>
</comment>
<organism evidence="1 2">
    <name type="scientific">Xenotaenia resolanae</name>
    <dbReference type="NCBI Taxonomy" id="208358"/>
    <lineage>
        <taxon>Eukaryota</taxon>
        <taxon>Metazoa</taxon>
        <taxon>Chordata</taxon>
        <taxon>Craniata</taxon>
        <taxon>Vertebrata</taxon>
        <taxon>Euteleostomi</taxon>
        <taxon>Actinopterygii</taxon>
        <taxon>Neopterygii</taxon>
        <taxon>Teleostei</taxon>
        <taxon>Neoteleostei</taxon>
        <taxon>Acanthomorphata</taxon>
        <taxon>Ovalentaria</taxon>
        <taxon>Atherinomorphae</taxon>
        <taxon>Cyprinodontiformes</taxon>
        <taxon>Goodeidae</taxon>
        <taxon>Xenotaenia</taxon>
    </lineage>
</organism>
<reference evidence="1 2" key="1">
    <citation type="submission" date="2021-06" db="EMBL/GenBank/DDBJ databases">
        <authorList>
            <person name="Palmer J.M."/>
        </authorList>
    </citation>
    <scope>NUCLEOTIDE SEQUENCE [LARGE SCALE GENOMIC DNA]</scope>
    <source>
        <strain evidence="1 2">XR_2019</strain>
        <tissue evidence="1">Muscle</tissue>
    </source>
</reference>
<evidence type="ECO:0000313" key="2">
    <source>
        <dbReference type="Proteomes" id="UP001444071"/>
    </source>
</evidence>
<dbReference type="CDD" id="cd00063">
    <property type="entry name" value="FN3"/>
    <property type="match status" value="2"/>
</dbReference>
<keyword evidence="2" id="KW-1185">Reference proteome</keyword>
<dbReference type="Proteomes" id="UP001444071">
    <property type="component" value="Unassembled WGS sequence"/>
</dbReference>
<protein>
    <recommendedName>
        <fullName evidence="3">Fibronectin type III domain containing 7</fullName>
    </recommendedName>
</protein>
<dbReference type="EMBL" id="JAHRIM010090695">
    <property type="protein sequence ID" value="MEQ2277019.1"/>
    <property type="molecule type" value="Genomic_DNA"/>
</dbReference>
<accession>A0ABV0X6Q9</accession>
<dbReference type="InterPro" id="IPR003961">
    <property type="entry name" value="FN3_dom"/>
</dbReference>